<evidence type="ECO:0000313" key="2">
    <source>
        <dbReference type="EMBL" id="MBK7952632.1"/>
    </source>
</evidence>
<organism evidence="2 3">
    <name type="scientific">Candidatus Accumulibacter affinis</name>
    <dbReference type="NCBI Taxonomy" id="2954384"/>
    <lineage>
        <taxon>Bacteria</taxon>
        <taxon>Pseudomonadati</taxon>
        <taxon>Pseudomonadota</taxon>
        <taxon>Betaproteobacteria</taxon>
        <taxon>Candidatus Accumulibacter</taxon>
    </lineage>
</organism>
<gene>
    <name evidence="2" type="ORF">IPK02_00945</name>
</gene>
<evidence type="ECO:0000313" key="3">
    <source>
        <dbReference type="Proteomes" id="UP000706151"/>
    </source>
</evidence>
<dbReference type="AlphaFoldDB" id="A0A935W229"/>
<comment type="caution">
    <text evidence="2">The sequence shown here is derived from an EMBL/GenBank/DDBJ whole genome shotgun (WGS) entry which is preliminary data.</text>
</comment>
<dbReference type="Proteomes" id="UP000706151">
    <property type="component" value="Unassembled WGS sequence"/>
</dbReference>
<protein>
    <submittedName>
        <fullName evidence="2">Uncharacterized protein</fullName>
    </submittedName>
</protein>
<evidence type="ECO:0000256" key="1">
    <source>
        <dbReference type="SAM" id="MobiDB-lite"/>
    </source>
</evidence>
<accession>A0A935W229</accession>
<sequence length="121" mass="13860">MLLCASLAAASDGDQDAQLRRLQVAVSRIQQEQQSAYQQFGMVQELRRSLIQQTTPPPPPAVSGIDGDLPSYDDQARQRKQLDEQLQRYAVELERLYARYRELDEQKRSLLDRISELSQSP</sequence>
<reference evidence="2 3" key="1">
    <citation type="submission" date="2020-10" db="EMBL/GenBank/DDBJ databases">
        <title>Connecting structure to function with the recovery of over 1000 high-quality activated sludge metagenome-assembled genomes encoding full-length rRNA genes using long-read sequencing.</title>
        <authorList>
            <person name="Singleton C.M."/>
            <person name="Petriglieri F."/>
            <person name="Kristensen J.M."/>
            <person name="Kirkegaard R.H."/>
            <person name="Michaelsen T.Y."/>
            <person name="Andersen M.H."/>
            <person name="Karst S.M."/>
            <person name="Dueholm M.S."/>
            <person name="Nielsen P.H."/>
            <person name="Albertsen M."/>
        </authorList>
    </citation>
    <scope>NUCLEOTIDE SEQUENCE [LARGE SCALE GENOMIC DNA]</scope>
    <source>
        <strain evidence="2">Fred_18-Q3-R57-64_BAT3C.720</strain>
    </source>
</reference>
<feature type="region of interest" description="Disordered" evidence="1">
    <location>
        <begin position="50"/>
        <end position="76"/>
    </location>
</feature>
<name>A0A935W229_9PROT</name>
<proteinExistence type="predicted"/>
<dbReference type="EMBL" id="JADJOT010000001">
    <property type="protein sequence ID" value="MBK7952632.1"/>
    <property type="molecule type" value="Genomic_DNA"/>
</dbReference>